<reference evidence="2 3" key="1">
    <citation type="submission" date="2006-02" db="EMBL/GenBank/DDBJ databases">
        <authorList>
            <person name="Amann R."/>
            <person name="Ferriera S."/>
            <person name="Johnson J."/>
            <person name="Kravitz S."/>
            <person name="Halpern A."/>
            <person name="Remington K."/>
            <person name="Beeson K."/>
            <person name="Tran B."/>
            <person name="Rogers Y.-H."/>
            <person name="Friedman R."/>
            <person name="Venter J.C."/>
        </authorList>
    </citation>
    <scope>NUCLEOTIDE SEQUENCE [LARGE SCALE GENOMIC DNA]</scope>
    <source>
        <strain evidence="2 3">DSM 3645</strain>
    </source>
</reference>
<dbReference type="NCBIfam" id="TIGR04294">
    <property type="entry name" value="pre_pil_HX9DG"/>
    <property type="match status" value="1"/>
</dbReference>
<proteinExistence type="predicted"/>
<comment type="caution">
    <text evidence="2">The sequence shown here is derived from an EMBL/GenBank/DDBJ whole genome shotgun (WGS) entry which is preliminary data.</text>
</comment>
<dbReference type="InterPro" id="IPR027558">
    <property type="entry name" value="Pre_pil_HX9DG_C"/>
</dbReference>
<dbReference type="AlphaFoldDB" id="A3ZN58"/>
<accession>A3ZN58</accession>
<dbReference type="Proteomes" id="UP000004358">
    <property type="component" value="Unassembled WGS sequence"/>
</dbReference>
<dbReference type="PANTHER" id="PTHR30093:SF2">
    <property type="entry name" value="TYPE II SECRETION SYSTEM PROTEIN H"/>
    <property type="match status" value="1"/>
</dbReference>
<gene>
    <name evidence="2" type="ORF">DSM3645_01695</name>
</gene>
<organism evidence="2 3">
    <name type="scientific">Blastopirellula marina DSM 3645</name>
    <dbReference type="NCBI Taxonomy" id="314230"/>
    <lineage>
        <taxon>Bacteria</taxon>
        <taxon>Pseudomonadati</taxon>
        <taxon>Planctomycetota</taxon>
        <taxon>Planctomycetia</taxon>
        <taxon>Pirellulales</taxon>
        <taxon>Pirellulaceae</taxon>
        <taxon>Blastopirellula</taxon>
    </lineage>
</organism>
<dbReference type="HOGENOM" id="CLU_887105_0_0_0"/>
<dbReference type="EMBL" id="AANZ01000002">
    <property type="protein sequence ID" value="EAQ82387.1"/>
    <property type="molecule type" value="Genomic_DNA"/>
</dbReference>
<dbReference type="InterPro" id="IPR011453">
    <property type="entry name" value="DUF1559"/>
</dbReference>
<dbReference type="PANTHER" id="PTHR30093">
    <property type="entry name" value="GENERAL SECRETION PATHWAY PROTEIN G"/>
    <property type="match status" value="1"/>
</dbReference>
<feature type="domain" description="DUF1559" evidence="1">
    <location>
        <begin position="1"/>
        <end position="269"/>
    </location>
</feature>
<evidence type="ECO:0000313" key="3">
    <source>
        <dbReference type="Proteomes" id="UP000004358"/>
    </source>
</evidence>
<name>A3ZN58_9BACT</name>
<sequence length="313" mass="34050">GLATHNFHDTFGKFPGGSHQDAFRDFTRTNPDEYHHDDRGRWSYITVLLPYLEQQAMHDQFVSTHVGAEFPWNGTTLLRTSIQTLLCPSDGNSATNAGEMGRNSYHVNRGDYWNPWDWWECRGVFGNQYRVTKKFSSLTDGSSNTLFLTEMKIGVIGSQKIGQGVANSVGYSNGDAPSICSARRGPNGTLTGGVYSRGDNELPGWRWADAHTVFTQWHVVLPPNSPSCSNDSGGTMDNELMTASSYHPGGVNVVFGDGSVKFMPDTIDAGDPSLRVADTANPPSEPQRYTGPSLYGVWGSLGTASGGEVTTLP</sequence>
<dbReference type="OrthoDB" id="241541at2"/>
<protein>
    <recommendedName>
        <fullName evidence="1">DUF1559 domain-containing protein</fullName>
    </recommendedName>
</protein>
<dbReference type="Pfam" id="PF07596">
    <property type="entry name" value="SBP_bac_10"/>
    <property type="match status" value="1"/>
</dbReference>
<evidence type="ECO:0000259" key="1">
    <source>
        <dbReference type="Pfam" id="PF07596"/>
    </source>
</evidence>
<dbReference type="RefSeq" id="WP_002650230.1">
    <property type="nucleotide sequence ID" value="NZ_AANZ01000002.1"/>
</dbReference>
<evidence type="ECO:0000313" key="2">
    <source>
        <dbReference type="EMBL" id="EAQ82387.1"/>
    </source>
</evidence>
<feature type="non-terminal residue" evidence="2">
    <location>
        <position position="1"/>
    </location>
</feature>